<name>A0A9X2P2F8_9BACT</name>
<dbReference type="InterPro" id="IPR036705">
    <property type="entry name" value="Ribosyl_crysJ1_sf"/>
</dbReference>
<organism evidence="2 3">
    <name type="scientific">Aquiflexum gelatinilyticum</name>
    <dbReference type="NCBI Taxonomy" id="2961943"/>
    <lineage>
        <taxon>Bacteria</taxon>
        <taxon>Pseudomonadati</taxon>
        <taxon>Bacteroidota</taxon>
        <taxon>Cytophagia</taxon>
        <taxon>Cytophagales</taxon>
        <taxon>Cyclobacteriaceae</taxon>
        <taxon>Aquiflexum</taxon>
    </lineage>
</organism>
<dbReference type="EMBL" id="JANSUY010000002">
    <property type="protein sequence ID" value="MCR9014336.1"/>
    <property type="molecule type" value="Genomic_DNA"/>
</dbReference>
<dbReference type="RefSeq" id="WP_258422217.1">
    <property type="nucleotide sequence ID" value="NZ_JANAEZ010000007.1"/>
</dbReference>
<dbReference type="Pfam" id="PF03747">
    <property type="entry name" value="ADP_ribosyl_GH"/>
    <property type="match status" value="1"/>
</dbReference>
<keyword evidence="1" id="KW-0732">Signal</keyword>
<evidence type="ECO:0000313" key="3">
    <source>
        <dbReference type="Proteomes" id="UP001142175"/>
    </source>
</evidence>
<evidence type="ECO:0000313" key="2">
    <source>
        <dbReference type="EMBL" id="MCR9014336.1"/>
    </source>
</evidence>
<comment type="caution">
    <text evidence="2">The sequence shown here is derived from an EMBL/GenBank/DDBJ whole genome shotgun (WGS) entry which is preliminary data.</text>
</comment>
<protein>
    <submittedName>
        <fullName evidence="2">ADP-ribosylglycohydrolase family protein</fullName>
    </submittedName>
</protein>
<gene>
    <name evidence="2" type="ORF">NU887_04770</name>
</gene>
<dbReference type="AlphaFoldDB" id="A0A9X2P2F8"/>
<dbReference type="SUPFAM" id="SSF101478">
    <property type="entry name" value="ADP-ribosylglycohydrolase"/>
    <property type="match status" value="1"/>
</dbReference>
<dbReference type="Proteomes" id="UP001142175">
    <property type="component" value="Unassembled WGS sequence"/>
</dbReference>
<feature type="signal peptide" evidence="1">
    <location>
        <begin position="1"/>
        <end position="23"/>
    </location>
</feature>
<dbReference type="Gene3D" id="1.10.4080.10">
    <property type="entry name" value="ADP-ribosylation/Crystallin J1"/>
    <property type="match status" value="1"/>
</dbReference>
<proteinExistence type="predicted"/>
<dbReference type="PROSITE" id="PS51257">
    <property type="entry name" value="PROKAR_LIPOPROTEIN"/>
    <property type="match status" value="1"/>
</dbReference>
<feature type="chain" id="PRO_5040788268" evidence="1">
    <location>
        <begin position="24"/>
        <end position="527"/>
    </location>
</feature>
<evidence type="ECO:0000256" key="1">
    <source>
        <dbReference type="SAM" id="SignalP"/>
    </source>
</evidence>
<dbReference type="InterPro" id="IPR005502">
    <property type="entry name" value="Ribosyl_crysJ1"/>
</dbReference>
<keyword evidence="3" id="KW-1185">Reference proteome</keyword>
<sequence>MKTKLWITFAPVLFGLVFFSCQKETVTEVEAPATYEEGATIAISKEKLQDKIKGGWAGQVIGCTYGGPTEFRFNGTMIGDHVPIPWDENQMLWWYENSPGLYDDVYMDLTFVDIFEKHGLDAADSLHAFAFANAEYQLWHANQAARYNILNGMMPPASGYWKNNPHSDDIDFQIEADFAGLMAPGMVNAAANVGDRIGHIMNYGDGVYGGIYVASMYALAFVHDDMEFVVEEALKTIPAESEFHQCIADIIRWHKQYPEDWKQTWFEAQKKWTKEKGCPDGVFKAFNIDAKINAAYIVIGLLYGDGDYGKTIDISTRCGYDSDCNPANAGGILGTMIGYSNIPDYWKQGIDKVENMNFKYTTMSLNKVYEVGMDHAIQMVKRNGGEETADGITIKYQKPVTKPLEIGFEGIYPTKRASIFKPLNQQNSIVEFATTGNGFVLTGEAVKDASLPDAVLELEVYVDNLLMEKVKMSTSFQSRKHEIFWNYDLKEGDHAVRLVALDIPSGYRVNVNEAIHYSSVDPGNKNY</sequence>
<reference evidence="2" key="1">
    <citation type="submission" date="2022-08" db="EMBL/GenBank/DDBJ databases">
        <authorList>
            <person name="Zhang D."/>
        </authorList>
    </citation>
    <scope>NUCLEOTIDE SEQUENCE</scope>
    <source>
        <strain evidence="2">XJ19-11</strain>
    </source>
</reference>
<accession>A0A9X2P2F8</accession>